<comment type="caution">
    <text evidence="2">The sequence shown here is derived from an EMBL/GenBank/DDBJ whole genome shotgun (WGS) entry which is preliminary data.</text>
</comment>
<dbReference type="Pfam" id="PF25070">
    <property type="entry name" value="DUF7794"/>
    <property type="match status" value="1"/>
</dbReference>
<accession>A0A835U376</accession>
<dbReference type="PANTHER" id="PTHR37735:SF1">
    <property type="entry name" value="OS08G0567000 PROTEIN"/>
    <property type="match status" value="1"/>
</dbReference>
<reference evidence="2 3" key="1">
    <citation type="journal article" date="2020" name="Nat. Food">
        <title>A phased Vanilla planifolia genome enables genetic improvement of flavour and production.</title>
        <authorList>
            <person name="Hasing T."/>
            <person name="Tang H."/>
            <person name="Brym M."/>
            <person name="Khazi F."/>
            <person name="Huang T."/>
            <person name="Chambers A.H."/>
        </authorList>
    </citation>
    <scope>NUCLEOTIDE SEQUENCE [LARGE SCALE GENOMIC DNA]</scope>
    <source>
        <tissue evidence="2">Leaf</tissue>
    </source>
</reference>
<proteinExistence type="predicted"/>
<dbReference type="OrthoDB" id="743335at2759"/>
<dbReference type="GO" id="GO:0012505">
    <property type="term" value="C:endomembrane system"/>
    <property type="evidence" value="ECO:0007669"/>
    <property type="project" value="TreeGrafter"/>
</dbReference>
<evidence type="ECO:0000313" key="2">
    <source>
        <dbReference type="EMBL" id="KAG0447864.1"/>
    </source>
</evidence>
<dbReference type="AlphaFoldDB" id="A0A835U376"/>
<sequence length="151" mass="16671">MEYGDANLSVKGVGIKNEAESASRSVIFFDSPSYLYFHHRPFGIEDEKNFMLLDEVVATVPVLLVKQGLSPNPFERPHTVFLLEVQGIDGLSLSTSTQILHGAVLSVVQYLDPGNCDRFSGEEDVSIVHVDEPGCRKDDDSCINKELSELV</sequence>
<evidence type="ECO:0000259" key="1">
    <source>
        <dbReference type="Pfam" id="PF25070"/>
    </source>
</evidence>
<gene>
    <name evidence="2" type="ORF">HPP92_028133</name>
</gene>
<dbReference type="EMBL" id="JADCNL010000415">
    <property type="protein sequence ID" value="KAG0447864.1"/>
    <property type="molecule type" value="Genomic_DNA"/>
</dbReference>
<evidence type="ECO:0000313" key="3">
    <source>
        <dbReference type="Proteomes" id="UP000636800"/>
    </source>
</evidence>
<protein>
    <recommendedName>
        <fullName evidence="1">DUF7794 domain-containing protein</fullName>
    </recommendedName>
</protein>
<dbReference type="InterPro" id="IPR056696">
    <property type="entry name" value="DUF7794"/>
</dbReference>
<feature type="domain" description="DUF7794" evidence="1">
    <location>
        <begin position="23"/>
        <end position="150"/>
    </location>
</feature>
<name>A0A835U376_VANPL</name>
<keyword evidence="3" id="KW-1185">Reference proteome</keyword>
<organism evidence="2 3">
    <name type="scientific">Vanilla planifolia</name>
    <name type="common">Vanilla</name>
    <dbReference type="NCBI Taxonomy" id="51239"/>
    <lineage>
        <taxon>Eukaryota</taxon>
        <taxon>Viridiplantae</taxon>
        <taxon>Streptophyta</taxon>
        <taxon>Embryophyta</taxon>
        <taxon>Tracheophyta</taxon>
        <taxon>Spermatophyta</taxon>
        <taxon>Magnoliopsida</taxon>
        <taxon>Liliopsida</taxon>
        <taxon>Asparagales</taxon>
        <taxon>Orchidaceae</taxon>
        <taxon>Vanilloideae</taxon>
        <taxon>Vanilleae</taxon>
        <taxon>Vanilla</taxon>
    </lineage>
</organism>
<dbReference type="PANTHER" id="PTHR37735">
    <property type="entry name" value="OS08G0567000 PROTEIN"/>
    <property type="match status" value="1"/>
</dbReference>
<dbReference type="Proteomes" id="UP000636800">
    <property type="component" value="Unassembled WGS sequence"/>
</dbReference>